<organism evidence="1 2">
    <name type="scientific">Tenggerimyces flavus</name>
    <dbReference type="NCBI Taxonomy" id="1708749"/>
    <lineage>
        <taxon>Bacteria</taxon>
        <taxon>Bacillati</taxon>
        <taxon>Actinomycetota</taxon>
        <taxon>Actinomycetes</taxon>
        <taxon>Propionibacteriales</taxon>
        <taxon>Nocardioidaceae</taxon>
        <taxon>Tenggerimyces</taxon>
    </lineage>
</organism>
<accession>A0ABV7YHC9</accession>
<sequence length="194" mass="21373">MIQWLRRNVWRFAALLLLLPAYVVIETWDDLPLRAAAIGTVKQVPAKDTIHANGVTWRLNRIEDPRAAVDANGKKKPPRKDGIHYAAVYVSFKLDAGVTMNTPKCEVRLRDPATNRYWDPNGPSFGGSGDDLGLTAPPECLSASGKEKPQAGKWYTIVPTFLLPADAKNLLAEVSLGKKSDKPGKAEVWARFVP</sequence>
<reference evidence="2" key="1">
    <citation type="journal article" date="2019" name="Int. J. Syst. Evol. Microbiol.">
        <title>The Global Catalogue of Microorganisms (GCM) 10K type strain sequencing project: providing services to taxonomists for standard genome sequencing and annotation.</title>
        <authorList>
            <consortium name="The Broad Institute Genomics Platform"/>
            <consortium name="The Broad Institute Genome Sequencing Center for Infectious Disease"/>
            <person name="Wu L."/>
            <person name="Ma J."/>
        </authorList>
    </citation>
    <scope>NUCLEOTIDE SEQUENCE [LARGE SCALE GENOMIC DNA]</scope>
    <source>
        <strain evidence="2">CGMCC 4.7241</strain>
    </source>
</reference>
<dbReference type="Proteomes" id="UP001595699">
    <property type="component" value="Unassembled WGS sequence"/>
</dbReference>
<evidence type="ECO:0000313" key="2">
    <source>
        <dbReference type="Proteomes" id="UP001595699"/>
    </source>
</evidence>
<keyword evidence="2" id="KW-1185">Reference proteome</keyword>
<evidence type="ECO:0000313" key="1">
    <source>
        <dbReference type="EMBL" id="MFC3764031.1"/>
    </source>
</evidence>
<dbReference type="EMBL" id="JBHRZH010000022">
    <property type="protein sequence ID" value="MFC3764031.1"/>
    <property type="molecule type" value="Genomic_DNA"/>
</dbReference>
<name>A0ABV7YHC9_9ACTN</name>
<dbReference type="RefSeq" id="WP_205116144.1">
    <property type="nucleotide sequence ID" value="NZ_JAFBCM010000001.1"/>
</dbReference>
<protein>
    <recommendedName>
        <fullName evidence="3">DUF4352 domain-containing protein</fullName>
    </recommendedName>
</protein>
<comment type="caution">
    <text evidence="1">The sequence shown here is derived from an EMBL/GenBank/DDBJ whole genome shotgun (WGS) entry which is preliminary data.</text>
</comment>
<evidence type="ECO:0008006" key="3">
    <source>
        <dbReference type="Google" id="ProtNLM"/>
    </source>
</evidence>
<gene>
    <name evidence="1" type="ORF">ACFOUW_24570</name>
</gene>
<proteinExistence type="predicted"/>